<proteinExistence type="predicted"/>
<reference evidence="3 4" key="1">
    <citation type="journal article" date="2018" name="Genome Announc.">
        <title>Draft Genome Sequence of "Candidatus Phycosocius bacilliformis," an Alphaproteobacterial Ectosymbiont of the Hydrocarbon-Producing Green Alga Botryococcus braunii.</title>
        <authorList>
            <person name="Tanabe Y."/>
            <person name="Yamaguchi H."/>
            <person name="Watanabe M.M."/>
        </authorList>
    </citation>
    <scope>NUCLEOTIDE SEQUENCE [LARGE SCALE GENOMIC DNA]</scope>
    <source>
        <strain evidence="3 4">BOTRYCO-2</strain>
    </source>
</reference>
<dbReference type="EMBL" id="BFBR01000001">
    <property type="protein sequence ID" value="GBF56397.1"/>
    <property type="molecule type" value="Genomic_DNA"/>
</dbReference>
<gene>
    <name evidence="3" type="ORF">PbB2_00052</name>
</gene>
<evidence type="ECO:0000313" key="3">
    <source>
        <dbReference type="EMBL" id="GBF56397.1"/>
    </source>
</evidence>
<dbReference type="PROSITE" id="PS50110">
    <property type="entry name" value="RESPONSE_REGULATORY"/>
    <property type="match status" value="1"/>
</dbReference>
<keyword evidence="1" id="KW-0597">Phosphoprotein</keyword>
<sequence>MTGNSSSPPKTGLNALLITDGAHTMDMLAAVTSGFGLAARFKARTLQEAFELHKTKSIDLIILDCSTAEFDGVEITRRFRMEFEGDKCETPILAIAGHASEVQIGLYRDAGASFVVAKPVAPGILLKRILWLSKDTRALVDTPTYRGPDRRVRATGLPAGVETGRRSTDLDDKVSDIAGQQLDQSKIDGMFKPIRVAIS</sequence>
<evidence type="ECO:0000313" key="4">
    <source>
        <dbReference type="Proteomes" id="UP000245086"/>
    </source>
</evidence>
<dbReference type="OrthoDB" id="7202050at2"/>
<protein>
    <recommendedName>
        <fullName evidence="2">Response regulatory domain-containing protein</fullName>
    </recommendedName>
</protein>
<dbReference type="GO" id="GO:0000160">
    <property type="term" value="P:phosphorelay signal transduction system"/>
    <property type="evidence" value="ECO:0007669"/>
    <property type="project" value="InterPro"/>
</dbReference>
<organism evidence="3 4">
    <name type="scientific">Candidatus Phycosocius bacilliformis</name>
    <dbReference type="NCBI Taxonomy" id="1445552"/>
    <lineage>
        <taxon>Bacteria</taxon>
        <taxon>Pseudomonadati</taxon>
        <taxon>Pseudomonadota</taxon>
        <taxon>Alphaproteobacteria</taxon>
        <taxon>Caulobacterales</taxon>
        <taxon>Caulobacterales incertae sedis</taxon>
        <taxon>Candidatus Phycosocius</taxon>
    </lineage>
</organism>
<keyword evidence="4" id="KW-1185">Reference proteome</keyword>
<evidence type="ECO:0000256" key="1">
    <source>
        <dbReference type="PROSITE-ProRule" id="PRU00169"/>
    </source>
</evidence>
<accession>A0A2P2E5R1</accession>
<feature type="domain" description="Response regulatory" evidence="2">
    <location>
        <begin position="14"/>
        <end position="133"/>
    </location>
</feature>
<feature type="modified residue" description="4-aspartylphosphate" evidence="1">
    <location>
        <position position="64"/>
    </location>
</feature>
<dbReference type="InterPro" id="IPR001789">
    <property type="entry name" value="Sig_transdc_resp-reg_receiver"/>
</dbReference>
<dbReference type="Proteomes" id="UP000245086">
    <property type="component" value="Unassembled WGS sequence"/>
</dbReference>
<dbReference type="Pfam" id="PF00072">
    <property type="entry name" value="Response_reg"/>
    <property type="match status" value="1"/>
</dbReference>
<comment type="caution">
    <text evidence="3">The sequence shown here is derived from an EMBL/GenBank/DDBJ whole genome shotgun (WGS) entry which is preliminary data.</text>
</comment>
<dbReference type="RefSeq" id="WP_133245661.1">
    <property type="nucleotide sequence ID" value="NZ_BFBR01000001.1"/>
</dbReference>
<dbReference type="Gene3D" id="3.40.50.2300">
    <property type="match status" value="1"/>
</dbReference>
<dbReference type="AlphaFoldDB" id="A0A2P2E5R1"/>
<evidence type="ECO:0000259" key="2">
    <source>
        <dbReference type="PROSITE" id="PS50110"/>
    </source>
</evidence>
<dbReference type="InterPro" id="IPR011006">
    <property type="entry name" value="CheY-like_superfamily"/>
</dbReference>
<dbReference type="SUPFAM" id="SSF52172">
    <property type="entry name" value="CheY-like"/>
    <property type="match status" value="1"/>
</dbReference>
<name>A0A2P2E5R1_9PROT</name>
<dbReference type="SMART" id="SM00448">
    <property type="entry name" value="REC"/>
    <property type="match status" value="1"/>
</dbReference>